<protein>
    <recommendedName>
        <fullName evidence="2">Malonyl-CoA:ACP transacylase (MAT) domain-containing protein</fullName>
    </recommendedName>
</protein>
<evidence type="ECO:0000259" key="2">
    <source>
        <dbReference type="SMART" id="SM00827"/>
    </source>
</evidence>
<evidence type="ECO:0000256" key="1">
    <source>
        <dbReference type="ARBA" id="ARBA00022679"/>
    </source>
</evidence>
<dbReference type="PANTHER" id="PTHR45681:SF6">
    <property type="entry name" value="POLYKETIDE SYNTHASE 37"/>
    <property type="match status" value="1"/>
</dbReference>
<organism evidence="3 4">
    <name type="scientific">Aquimarina atlantica</name>
    <dbReference type="NCBI Taxonomy" id="1317122"/>
    <lineage>
        <taxon>Bacteria</taxon>
        <taxon>Pseudomonadati</taxon>
        <taxon>Bacteroidota</taxon>
        <taxon>Flavobacteriia</taxon>
        <taxon>Flavobacteriales</taxon>
        <taxon>Flavobacteriaceae</taxon>
        <taxon>Aquimarina</taxon>
    </lineage>
</organism>
<evidence type="ECO:0000313" key="3">
    <source>
        <dbReference type="EMBL" id="EZH71958.1"/>
    </source>
</evidence>
<dbReference type="Pfam" id="PF00698">
    <property type="entry name" value="Acyl_transf_1"/>
    <property type="match status" value="1"/>
</dbReference>
<dbReference type="EMBL" id="AQRA01000010">
    <property type="protein sequence ID" value="EZH71958.1"/>
    <property type="molecule type" value="Genomic_DNA"/>
</dbReference>
<dbReference type="InterPro" id="IPR014043">
    <property type="entry name" value="Acyl_transferase_dom"/>
</dbReference>
<evidence type="ECO:0000313" key="4">
    <source>
        <dbReference type="Proteomes" id="UP000023541"/>
    </source>
</evidence>
<comment type="caution">
    <text evidence="3">The sequence shown here is derived from an EMBL/GenBank/DDBJ whole genome shotgun (WGS) entry which is preliminary data.</text>
</comment>
<dbReference type="InterPro" id="IPR016035">
    <property type="entry name" value="Acyl_Trfase/lysoPLipase"/>
</dbReference>
<name>A0A023BQJ7_9FLAO</name>
<dbReference type="InterPro" id="IPR050444">
    <property type="entry name" value="Polyketide_Synthase"/>
</dbReference>
<dbReference type="InterPro" id="IPR001227">
    <property type="entry name" value="Ac_transferase_dom_sf"/>
</dbReference>
<dbReference type="GO" id="GO:0016740">
    <property type="term" value="F:transferase activity"/>
    <property type="evidence" value="ECO:0007669"/>
    <property type="project" value="UniProtKB-KW"/>
</dbReference>
<dbReference type="AlphaFoldDB" id="A0A023BQJ7"/>
<feature type="domain" description="Malonyl-CoA:ACP transacylase (MAT)" evidence="2">
    <location>
        <begin position="8"/>
        <end position="300"/>
    </location>
</feature>
<dbReference type="RefSeq" id="WP_034246201.1">
    <property type="nucleotide sequence ID" value="NZ_AQRA01000010.1"/>
</dbReference>
<dbReference type="eggNOG" id="COG3321">
    <property type="taxonomic scope" value="Bacteria"/>
</dbReference>
<sequence length="316" mass="36004">MNKQIICMFSGQGSQYYKMGKELYEHNEQFRYWMDHCDEMIFPLLKTSLVDVLYNGKRKSEPFDNILYTNPAILSVQYSMFRVLKEMGIQPDFLLGYSMGELHAAVVSGAISLEDGIRISVDIAKLTHKRTQPAGMLAIMGSKSIMTRYPDLFHNCWFTAGNFQENFVVSGLPHAIQNLHQNLNKENIISQILPVKYGFHTELIDPIEEAYTYIFKDIKVVSPKIPMISSLQSGTVREPNGDYVWKAIRYPVNFEQTVQRILETGDYIFIDMGPSGTLSTFVKYILPSGSDSISLQMINQFGSDLNVIQKVRTSLC</sequence>
<dbReference type="STRING" id="1317122.ATO12_04895"/>
<dbReference type="Gene3D" id="3.40.366.10">
    <property type="entry name" value="Malonyl-Coenzyme A Acyl Carrier Protein, domain 2"/>
    <property type="match status" value="1"/>
</dbReference>
<dbReference type="PANTHER" id="PTHR45681">
    <property type="entry name" value="POLYKETIDE SYNTHASE 44-RELATED"/>
    <property type="match status" value="1"/>
</dbReference>
<keyword evidence="1" id="KW-0808">Transferase</keyword>
<gene>
    <name evidence="3" type="ORF">ATO12_04895</name>
</gene>
<keyword evidence="4" id="KW-1185">Reference proteome</keyword>
<dbReference type="Proteomes" id="UP000023541">
    <property type="component" value="Unassembled WGS sequence"/>
</dbReference>
<reference evidence="3 4" key="1">
    <citation type="submission" date="2014-04" db="EMBL/GenBank/DDBJ databases">
        <title>Aquimarina sp. 22II-S11-z7 Genome Sequencing.</title>
        <authorList>
            <person name="Lai Q."/>
        </authorList>
    </citation>
    <scope>NUCLEOTIDE SEQUENCE [LARGE SCALE GENOMIC DNA]</scope>
    <source>
        <strain evidence="3 4">22II-S11-z7</strain>
    </source>
</reference>
<dbReference type="SUPFAM" id="SSF52151">
    <property type="entry name" value="FabD/lysophospholipase-like"/>
    <property type="match status" value="1"/>
</dbReference>
<accession>A0A023BQJ7</accession>
<proteinExistence type="predicted"/>
<dbReference type="SMART" id="SM00827">
    <property type="entry name" value="PKS_AT"/>
    <property type="match status" value="1"/>
</dbReference>
<dbReference type="OrthoDB" id="9805460at2"/>